<dbReference type="CDD" id="cd13982">
    <property type="entry name" value="STKc_IRE1"/>
    <property type="match status" value="1"/>
</dbReference>
<evidence type="ECO:0000256" key="8">
    <source>
        <dbReference type="SAM" id="MobiDB-lite"/>
    </source>
</evidence>
<dbReference type="InterPro" id="IPR010513">
    <property type="entry name" value="KEN_dom"/>
</dbReference>
<dbReference type="PANTHER" id="PTHR13954">
    <property type="entry name" value="IRE1-RELATED"/>
    <property type="match status" value="1"/>
</dbReference>
<evidence type="ECO:0000259" key="10">
    <source>
        <dbReference type="PROSITE" id="PS50011"/>
    </source>
</evidence>
<evidence type="ECO:0000256" key="4">
    <source>
        <dbReference type="ARBA" id="ARBA00022729"/>
    </source>
</evidence>
<reference evidence="12 13" key="1">
    <citation type="submission" date="2024-06" db="EMBL/GenBank/DDBJ databases">
        <title>Complete genome of Phlyctema vagabunda strain 19-DSS-EL-015.</title>
        <authorList>
            <person name="Fiorenzani C."/>
        </authorList>
    </citation>
    <scope>NUCLEOTIDE SEQUENCE [LARGE SCALE GENOMIC DNA]</scope>
    <source>
        <strain evidence="12 13">19-DSS-EL-015</strain>
    </source>
</reference>
<keyword evidence="7" id="KW-1133">Transmembrane helix</keyword>
<dbReference type="PANTHER" id="PTHR13954:SF6">
    <property type="entry name" value="NON-SPECIFIC SERINE_THREONINE PROTEIN KINASE"/>
    <property type="match status" value="1"/>
</dbReference>
<evidence type="ECO:0000259" key="11">
    <source>
        <dbReference type="PROSITE" id="PS51392"/>
    </source>
</evidence>
<dbReference type="InterPro" id="IPR011009">
    <property type="entry name" value="Kinase-like_dom_sf"/>
</dbReference>
<comment type="subcellular location">
    <subcellularLocation>
        <location evidence="1">Membrane</location>
        <topology evidence="1">Single-pass membrane protein</topology>
    </subcellularLocation>
</comment>
<feature type="compositionally biased region" description="Basic and acidic residues" evidence="8">
    <location>
        <begin position="576"/>
        <end position="587"/>
    </location>
</feature>
<keyword evidence="13" id="KW-1185">Reference proteome</keyword>
<feature type="compositionally biased region" description="Polar residues" evidence="8">
    <location>
        <begin position="50"/>
        <end position="68"/>
    </location>
</feature>
<feature type="domain" description="Protein kinase" evidence="10">
    <location>
        <begin position="737"/>
        <end position="1034"/>
    </location>
</feature>
<dbReference type="InterPro" id="IPR011047">
    <property type="entry name" value="Quinoprotein_ADH-like_sf"/>
</dbReference>
<evidence type="ECO:0000256" key="5">
    <source>
        <dbReference type="ARBA" id="ARBA00022741"/>
    </source>
</evidence>
<dbReference type="Gene3D" id="1.10.510.10">
    <property type="entry name" value="Transferase(Phosphotransferase) domain 1"/>
    <property type="match status" value="1"/>
</dbReference>
<dbReference type="InterPro" id="IPR045133">
    <property type="entry name" value="IRE1/2-like"/>
</dbReference>
<evidence type="ECO:0000256" key="7">
    <source>
        <dbReference type="ARBA" id="ARBA00022989"/>
    </source>
</evidence>
<feature type="compositionally biased region" description="Polar residues" evidence="8">
    <location>
        <begin position="630"/>
        <end position="651"/>
    </location>
</feature>
<dbReference type="InterPro" id="IPR008271">
    <property type="entry name" value="Ser/Thr_kinase_AS"/>
</dbReference>
<comment type="caution">
    <text evidence="12">The sequence shown here is derived from an EMBL/GenBank/DDBJ whole genome shotgun (WGS) entry which is preliminary data.</text>
</comment>
<dbReference type="PROSITE" id="PS51392">
    <property type="entry name" value="KEN"/>
    <property type="match status" value="1"/>
</dbReference>
<keyword evidence="2" id="KW-0808">Transferase</keyword>
<organism evidence="12 13">
    <name type="scientific">Phlyctema vagabunda</name>
    <dbReference type="NCBI Taxonomy" id="108571"/>
    <lineage>
        <taxon>Eukaryota</taxon>
        <taxon>Fungi</taxon>
        <taxon>Dikarya</taxon>
        <taxon>Ascomycota</taxon>
        <taxon>Pezizomycotina</taxon>
        <taxon>Leotiomycetes</taxon>
        <taxon>Helotiales</taxon>
        <taxon>Dermateaceae</taxon>
        <taxon>Phlyctema</taxon>
    </lineage>
</organism>
<dbReference type="PROSITE" id="PS00108">
    <property type="entry name" value="PROTEIN_KINASE_ST"/>
    <property type="match status" value="1"/>
</dbReference>
<dbReference type="PROSITE" id="PS50011">
    <property type="entry name" value="PROTEIN_KINASE_DOM"/>
    <property type="match status" value="1"/>
</dbReference>
<evidence type="ECO:0000256" key="3">
    <source>
        <dbReference type="ARBA" id="ARBA00022692"/>
    </source>
</evidence>
<feature type="signal peptide" evidence="9">
    <location>
        <begin position="1"/>
        <end position="26"/>
    </location>
</feature>
<accession>A0ABR4P3X2</accession>
<evidence type="ECO:0008006" key="14">
    <source>
        <dbReference type="Google" id="ProtNLM"/>
    </source>
</evidence>
<dbReference type="Gene3D" id="1.20.1440.180">
    <property type="entry name" value="KEN domain"/>
    <property type="match status" value="1"/>
</dbReference>
<evidence type="ECO:0000313" key="12">
    <source>
        <dbReference type="EMBL" id="KAL3418004.1"/>
    </source>
</evidence>
<evidence type="ECO:0000313" key="13">
    <source>
        <dbReference type="Proteomes" id="UP001629113"/>
    </source>
</evidence>
<keyword evidence="7" id="KW-0472">Membrane</keyword>
<name>A0ABR4P3X2_9HELO</name>
<gene>
    <name evidence="12" type="ORF">PVAG01_11014</name>
</gene>
<feature type="region of interest" description="Disordered" evidence="8">
    <location>
        <begin position="571"/>
        <end position="694"/>
    </location>
</feature>
<sequence>MPRRHGPSISRFIVAAFLLVPWIVEAQQQQRRHHHQGHESPHEGFEPDASSHTIEATRLSQILETPLNQDRDRGSEKGSANNRYHTRTHDASAIATLAPAEFAVRAPTSRPQSIPSGGLSKAHIARSLEDWEVEDFVLLATVDGKLYARDRKTGVERWALEVEQPMVETVYHRRNRSAVEEDYQEYDDFLWIIEPSRDGSLYVYAPGERNPGLVNLGVTMKGIVEELSPWSRESIVYTGEKKTELITIDARTGNVLKWFGSTGALVNHRESCLRPTGFIDTDSEECNPSATITLGRTEYKVNIHGKSDGHQIAELKFAEWTPNSYDSDLFRQYHATLDGRYVHSSHDGGVLGFDMGRTSNKEKGQSFQHKFPAPVVRVFDVARPWGNEKDDPELVVLPQPLAPFPVEDRDSESSRVNKIFLNHTEAGSWYALSGKSYPLAVSNSKYAQCSQDNWWRNSPPWEFMNQMQLSEALVGLHSIDGADSRSSNRILSISPPPATIEDIINDTSDIHQPPAVVVTPSYVQQIQNLPRISVNYFLDFIKNPMWILMLGAFLFANQRQVRKWIGNISGTKKVPKKDTAKRTENPHPTHVAQPGNLPVIPEDGPIQLPTVPVENTEVRATEPSDELATSERSGSTVSETTNASTDTVSTDGNEKPKEKKKASRGRRGGVKHKKAKRAESQEPSQDSSQKPSPTIEDAVQNAKNLGQQAKLEPDIHTISHDPAEVTGPVIRIGALEVNTEKLIGTGSNGTMVFEGNFDGRSVAVKRMLIQFFDIASQETKLLRESDDHPNVIRYFAQQQAAGFLYIALELCPASLADVIEKPHLHRDLAHGGERDLPNVLYQITNGLQHLHNLRIVHRDLKPQNILVSMAKDGRPRLLVSDFGLCKKLEGEQSSFRATTAHAAGTSGWRAPELLLDDDAQQGSAMVDASTDGNSGSHNLLLSSELMPNRRATRAIDIFSLGLVFFYVLTKGCHPFDCGDRYMREVNIRKGKFNLRPLDVLGDYTFEARDLIGSMLAPEPKLRPTAKQVMAHPFFWSAKKRLNFLCDVSDHFEKEIRDPPSSPLLQLERWASEICHGDFLKPLGKEFVESMGKQRKYTGTRLLDLLRALRNKKNHYEDMSDKLKKDVGPLPDGYLSFWTRKFPNLLITCWNVVYDVQWEETDRFRDYYLPAGL</sequence>
<proteinExistence type="predicted"/>
<dbReference type="CDD" id="cd09769">
    <property type="entry name" value="Luminal_IRE1"/>
    <property type="match status" value="1"/>
</dbReference>
<dbReference type="SUPFAM" id="SSF50998">
    <property type="entry name" value="Quinoprotein alcohol dehydrogenase-like"/>
    <property type="match status" value="1"/>
</dbReference>
<dbReference type="Gene3D" id="3.30.200.20">
    <property type="entry name" value="Phosphorylase Kinase, domain 1"/>
    <property type="match status" value="1"/>
</dbReference>
<dbReference type="SUPFAM" id="SSF56112">
    <property type="entry name" value="Protein kinase-like (PK-like)"/>
    <property type="match status" value="1"/>
</dbReference>
<keyword evidence="3" id="KW-0812">Transmembrane</keyword>
<feature type="compositionally biased region" description="Basic residues" evidence="8">
    <location>
        <begin position="658"/>
        <end position="676"/>
    </location>
</feature>
<evidence type="ECO:0000256" key="1">
    <source>
        <dbReference type="ARBA" id="ARBA00004167"/>
    </source>
</evidence>
<keyword evidence="5" id="KW-0547">Nucleotide-binding</keyword>
<feature type="domain" description="KEN" evidence="11">
    <location>
        <begin position="1037"/>
        <end position="1169"/>
    </location>
</feature>
<dbReference type="SMART" id="SM00580">
    <property type="entry name" value="PUG"/>
    <property type="match status" value="1"/>
</dbReference>
<evidence type="ECO:0000256" key="9">
    <source>
        <dbReference type="SAM" id="SignalP"/>
    </source>
</evidence>
<evidence type="ECO:0000256" key="2">
    <source>
        <dbReference type="ARBA" id="ARBA00022679"/>
    </source>
</evidence>
<feature type="compositionally biased region" description="Polar residues" evidence="8">
    <location>
        <begin position="681"/>
        <end position="692"/>
    </location>
</feature>
<dbReference type="InterPro" id="IPR038357">
    <property type="entry name" value="KEN_sf"/>
</dbReference>
<dbReference type="Pfam" id="PF06479">
    <property type="entry name" value="Ribonuc_2-5A"/>
    <property type="match status" value="1"/>
</dbReference>
<dbReference type="InterPro" id="IPR000719">
    <property type="entry name" value="Prot_kinase_dom"/>
</dbReference>
<keyword evidence="4 9" id="KW-0732">Signal</keyword>
<dbReference type="Proteomes" id="UP001629113">
    <property type="component" value="Unassembled WGS sequence"/>
</dbReference>
<protein>
    <recommendedName>
        <fullName evidence="14">Non-specific serine/threonine protein kinase</fullName>
    </recommendedName>
</protein>
<feature type="region of interest" description="Disordered" evidence="8">
    <location>
        <begin position="29"/>
        <end position="89"/>
    </location>
</feature>
<feature type="chain" id="PRO_5047483723" description="Non-specific serine/threonine protein kinase" evidence="9">
    <location>
        <begin position="27"/>
        <end position="1172"/>
    </location>
</feature>
<dbReference type="SMART" id="SM00220">
    <property type="entry name" value="S_TKc"/>
    <property type="match status" value="1"/>
</dbReference>
<dbReference type="EMBL" id="JBFCZG010000010">
    <property type="protein sequence ID" value="KAL3418004.1"/>
    <property type="molecule type" value="Genomic_DNA"/>
</dbReference>
<dbReference type="Pfam" id="PF00069">
    <property type="entry name" value="Pkinase"/>
    <property type="match status" value="2"/>
</dbReference>
<evidence type="ECO:0000256" key="6">
    <source>
        <dbReference type="ARBA" id="ARBA00022840"/>
    </source>
</evidence>
<keyword evidence="6" id="KW-0067">ATP-binding</keyword>